<keyword evidence="2" id="KW-0150">Chloroplast</keyword>
<gene>
    <name evidence="2" type="primary">orf241</name>
</gene>
<sequence length="241" mass="29871">MNLIESCLLHRYIYSPKNWLHKLKPYYKTYFLFIYLCIIPYSYSKYIAISLCLYWIIFLYIKNIYNKYKKLLFYILYLLFISIYIACFLIKLQFNNYIIKLSYIYYIILYICNKYIFYFRIILLIIHYFLSIHILFMTTTYEDIIFSFLNLFKKYENNTINKIIFISIFASQVLENIVIRIRNILLSVKIKKISQLFKLKYYVYLILKFMQDIYSDIYRVSTVLYTRELNNNLLYMTNIYE</sequence>
<feature type="transmembrane region" description="Helical" evidence="1">
    <location>
        <begin position="71"/>
        <end position="91"/>
    </location>
</feature>
<accession>A0A345U768</accession>
<protein>
    <submittedName>
        <fullName evidence="2">Uncharacterized protein</fullName>
    </submittedName>
</protein>
<reference evidence="2" key="1">
    <citation type="submission" date="2018-05" db="EMBL/GenBank/DDBJ databases">
        <title>Organellar genomes of Gracilariaceae.</title>
        <authorList>
            <person name="Iha C."/>
            <person name="Oliveira M.C."/>
        </authorList>
    </citation>
    <scope>NUCLEOTIDE SEQUENCE</scope>
</reference>
<dbReference type="EMBL" id="MH396010">
    <property type="protein sequence ID" value="AXI96304.1"/>
    <property type="molecule type" value="Genomic_DNA"/>
</dbReference>
<evidence type="ECO:0000256" key="1">
    <source>
        <dbReference type="SAM" id="Phobius"/>
    </source>
</evidence>
<dbReference type="RefSeq" id="YP_009510631.1">
    <property type="nucleotide sequence ID" value="NC_039140.1"/>
</dbReference>
<dbReference type="GeneID" id="37623148"/>
<dbReference type="AlphaFoldDB" id="A0A345U768"/>
<keyword evidence="1" id="KW-0472">Membrane</keyword>
<geneLocation type="chloroplast" evidence="2"/>
<feature type="transmembrane region" description="Helical" evidence="1">
    <location>
        <begin position="30"/>
        <end position="59"/>
    </location>
</feature>
<keyword evidence="1" id="KW-0812">Transmembrane</keyword>
<keyword evidence="2" id="KW-0934">Plastid</keyword>
<keyword evidence="1" id="KW-1133">Transmembrane helix</keyword>
<name>A0A345U768_9FLOR</name>
<evidence type="ECO:0000313" key="2">
    <source>
        <dbReference type="EMBL" id="AXI96304.1"/>
    </source>
</evidence>
<proteinExistence type="predicted"/>
<organism evidence="2">
    <name type="scientific">Gracilaria ferox</name>
    <dbReference type="NCBI Taxonomy" id="1184158"/>
    <lineage>
        <taxon>Eukaryota</taxon>
        <taxon>Rhodophyta</taxon>
        <taxon>Florideophyceae</taxon>
        <taxon>Rhodymeniophycidae</taxon>
        <taxon>Gracilariales</taxon>
        <taxon>Gracilariaceae</taxon>
        <taxon>Gracilaria</taxon>
    </lineage>
</organism>